<keyword evidence="4 10" id="KW-0698">rRNA processing</keyword>
<dbReference type="PIRSF" id="PIRSF015601">
    <property type="entry name" value="MTase_slr0722"/>
    <property type="match status" value="1"/>
</dbReference>
<feature type="domain" description="Ribosomal RNA small subunit methyltransferase E methyltransferase" evidence="11">
    <location>
        <begin position="70"/>
        <end position="231"/>
    </location>
</feature>
<evidence type="ECO:0000256" key="5">
    <source>
        <dbReference type="ARBA" id="ARBA00022603"/>
    </source>
</evidence>
<keyword evidence="14" id="KW-1185">Reference proteome</keyword>
<dbReference type="GO" id="GO:0008168">
    <property type="term" value="F:methyltransferase activity"/>
    <property type="evidence" value="ECO:0007669"/>
    <property type="project" value="UniProtKB-KW"/>
</dbReference>
<keyword evidence="7 10" id="KW-0949">S-adenosyl-L-methionine</keyword>
<feature type="domain" description="Ribosomal RNA small subunit methyltransferase E PUA-like" evidence="12">
    <location>
        <begin position="16"/>
        <end position="62"/>
    </location>
</feature>
<dbReference type="SUPFAM" id="SSF75217">
    <property type="entry name" value="alpha/beta knot"/>
    <property type="match status" value="1"/>
</dbReference>
<comment type="catalytic activity">
    <reaction evidence="9 10">
        <text>uridine(1498) in 16S rRNA + S-adenosyl-L-methionine = N(3)-methyluridine(1498) in 16S rRNA + S-adenosyl-L-homocysteine + H(+)</text>
        <dbReference type="Rhea" id="RHEA:42920"/>
        <dbReference type="Rhea" id="RHEA-COMP:10283"/>
        <dbReference type="Rhea" id="RHEA-COMP:10284"/>
        <dbReference type="ChEBI" id="CHEBI:15378"/>
        <dbReference type="ChEBI" id="CHEBI:57856"/>
        <dbReference type="ChEBI" id="CHEBI:59789"/>
        <dbReference type="ChEBI" id="CHEBI:65315"/>
        <dbReference type="ChEBI" id="CHEBI:74502"/>
        <dbReference type="EC" id="2.1.1.193"/>
    </reaction>
</comment>
<name>A0ABY5Y257_9BACT</name>
<dbReference type="Pfam" id="PF20260">
    <property type="entry name" value="PUA_4"/>
    <property type="match status" value="1"/>
</dbReference>
<dbReference type="PANTHER" id="PTHR30027">
    <property type="entry name" value="RIBOSOMAL RNA SMALL SUBUNIT METHYLTRANSFERASE E"/>
    <property type="match status" value="1"/>
</dbReference>
<dbReference type="InterPro" id="IPR015947">
    <property type="entry name" value="PUA-like_sf"/>
</dbReference>
<dbReference type="EC" id="2.1.1.193" evidence="10"/>
<evidence type="ECO:0000256" key="4">
    <source>
        <dbReference type="ARBA" id="ARBA00022552"/>
    </source>
</evidence>
<evidence type="ECO:0000259" key="11">
    <source>
        <dbReference type="Pfam" id="PF04452"/>
    </source>
</evidence>
<dbReference type="Gene3D" id="3.40.1280.10">
    <property type="match status" value="1"/>
</dbReference>
<dbReference type="Proteomes" id="UP001058120">
    <property type="component" value="Chromosome"/>
</dbReference>
<accession>A0ABY5Y257</accession>
<keyword evidence="6 10" id="KW-0808">Transferase</keyword>
<dbReference type="NCBIfam" id="TIGR00046">
    <property type="entry name" value="RsmE family RNA methyltransferase"/>
    <property type="match status" value="1"/>
</dbReference>
<evidence type="ECO:0000256" key="3">
    <source>
        <dbReference type="ARBA" id="ARBA00022490"/>
    </source>
</evidence>
<dbReference type="InterPro" id="IPR029028">
    <property type="entry name" value="Alpha/beta_knot_MTases"/>
</dbReference>
<gene>
    <name evidence="13" type="ORF">JBF11_02785</name>
</gene>
<organism evidence="13 14">
    <name type="scientific">Taurinivorans muris</name>
    <dbReference type="NCBI Taxonomy" id="2787751"/>
    <lineage>
        <taxon>Bacteria</taxon>
        <taxon>Pseudomonadati</taxon>
        <taxon>Thermodesulfobacteriota</taxon>
        <taxon>Desulfovibrionia</taxon>
        <taxon>Desulfovibrionales</taxon>
        <taxon>Desulfovibrionaceae</taxon>
        <taxon>Taurinivorans</taxon>
    </lineage>
</organism>
<keyword evidence="3 10" id="KW-0963">Cytoplasm</keyword>
<evidence type="ECO:0000256" key="9">
    <source>
        <dbReference type="ARBA" id="ARBA00047944"/>
    </source>
</evidence>
<protein>
    <recommendedName>
        <fullName evidence="10">Ribosomal RNA small subunit methyltransferase E</fullName>
        <ecNumber evidence="10">2.1.1.193</ecNumber>
    </recommendedName>
</protein>
<dbReference type="InterPro" id="IPR006700">
    <property type="entry name" value="RsmE"/>
</dbReference>
<reference evidence="13" key="1">
    <citation type="submission" date="2020-12" db="EMBL/GenBank/DDBJ databases">
        <title>Taurinivorans muris gen. nov., sp. nov., fundamental and realized metabolic niche of a ubiquitous sulfidogenic bacterium in the murine intestine.</title>
        <authorList>
            <person name="Ye H."/>
            <person name="Hanson B.T."/>
            <person name="Loy A."/>
        </authorList>
    </citation>
    <scope>NUCLEOTIDE SEQUENCE</scope>
    <source>
        <strain evidence="13">LT0009</strain>
    </source>
</reference>
<evidence type="ECO:0000256" key="10">
    <source>
        <dbReference type="PIRNR" id="PIRNR015601"/>
    </source>
</evidence>
<evidence type="ECO:0000256" key="6">
    <source>
        <dbReference type="ARBA" id="ARBA00022679"/>
    </source>
</evidence>
<proteinExistence type="inferred from homology"/>
<dbReference type="SUPFAM" id="SSF88697">
    <property type="entry name" value="PUA domain-like"/>
    <property type="match status" value="1"/>
</dbReference>
<evidence type="ECO:0000313" key="13">
    <source>
        <dbReference type="EMBL" id="UWX06258.1"/>
    </source>
</evidence>
<dbReference type="NCBIfam" id="NF008703">
    <property type="entry name" value="PRK11713.6-2"/>
    <property type="match status" value="1"/>
</dbReference>
<dbReference type="InterPro" id="IPR046887">
    <property type="entry name" value="RsmE_PUA-like"/>
</dbReference>
<evidence type="ECO:0000313" key="14">
    <source>
        <dbReference type="Proteomes" id="UP001058120"/>
    </source>
</evidence>
<evidence type="ECO:0000256" key="7">
    <source>
        <dbReference type="ARBA" id="ARBA00022691"/>
    </source>
</evidence>
<dbReference type="InterPro" id="IPR029026">
    <property type="entry name" value="tRNA_m1G_MTases_N"/>
</dbReference>
<dbReference type="EMBL" id="CP065938">
    <property type="protein sequence ID" value="UWX06258.1"/>
    <property type="molecule type" value="Genomic_DNA"/>
</dbReference>
<comment type="similarity">
    <text evidence="2 10">Belongs to the RNA methyltransferase RsmE family.</text>
</comment>
<evidence type="ECO:0000256" key="2">
    <source>
        <dbReference type="ARBA" id="ARBA00005528"/>
    </source>
</evidence>
<evidence type="ECO:0000256" key="8">
    <source>
        <dbReference type="ARBA" id="ARBA00025699"/>
    </source>
</evidence>
<comment type="subcellular location">
    <subcellularLocation>
        <location evidence="1 10">Cytoplasm</location>
    </subcellularLocation>
</comment>
<keyword evidence="5 10" id="KW-0489">Methyltransferase</keyword>
<sequence length="241" mass="27574">MHTFYLEPENWHTLTLTGNEFHHLSKVLRLKAGEEISLLDGRGKEAICRISGIDKKEAKLTLLAEKMYPEEQSRITLALGWGKAARRGFILEKCVELEAHALWFWQAERSQFPVPKDMKNSWQEQLIAGAKQCKNPYLPEISALSKGVKELIEKSKDFEHKQLLVESDYQHEAFLAEKDLGLKGDTLCVIGPEGGFSPKEVELLVDAGFKTYTIGNRILRWETAAVMVLGLHWWNKQQKKQ</sequence>
<dbReference type="Pfam" id="PF04452">
    <property type="entry name" value="Methyltrans_RNA"/>
    <property type="match status" value="1"/>
</dbReference>
<dbReference type="CDD" id="cd18084">
    <property type="entry name" value="RsmE-like"/>
    <property type="match status" value="1"/>
</dbReference>
<comment type="function">
    <text evidence="8 10">Specifically methylates the N3 position of the uracil ring of uridine 1498 (m3U1498) in 16S rRNA. Acts on the fully assembled 30S ribosomal subunit.</text>
</comment>
<dbReference type="RefSeq" id="WP_334315861.1">
    <property type="nucleotide sequence ID" value="NZ_CP065938.1"/>
</dbReference>
<evidence type="ECO:0000256" key="1">
    <source>
        <dbReference type="ARBA" id="ARBA00004496"/>
    </source>
</evidence>
<dbReference type="GO" id="GO:0032259">
    <property type="term" value="P:methylation"/>
    <property type="evidence" value="ECO:0007669"/>
    <property type="project" value="UniProtKB-KW"/>
</dbReference>
<dbReference type="PANTHER" id="PTHR30027:SF3">
    <property type="entry name" value="16S RRNA (URACIL(1498)-N(3))-METHYLTRANSFERASE"/>
    <property type="match status" value="1"/>
</dbReference>
<evidence type="ECO:0000259" key="12">
    <source>
        <dbReference type="Pfam" id="PF20260"/>
    </source>
</evidence>
<dbReference type="InterPro" id="IPR046886">
    <property type="entry name" value="RsmE_MTase_dom"/>
</dbReference>